<evidence type="ECO:0000256" key="7">
    <source>
        <dbReference type="ARBA" id="ARBA00022777"/>
    </source>
</evidence>
<evidence type="ECO:0000256" key="11">
    <source>
        <dbReference type="ARBA" id="ARBA00023317"/>
    </source>
</evidence>
<dbReference type="InterPro" id="IPR015793">
    <property type="entry name" value="Pyrv_Knase_brl"/>
</dbReference>
<evidence type="ECO:0000256" key="13">
    <source>
        <dbReference type="RuleBase" id="RU000504"/>
    </source>
</evidence>
<feature type="domain" description="Pyruvate kinase barrel" evidence="14">
    <location>
        <begin position="8"/>
        <end position="325"/>
    </location>
</feature>
<dbReference type="Gene3D" id="2.40.33.10">
    <property type="entry name" value="PK beta-barrel domain-like"/>
    <property type="match status" value="1"/>
</dbReference>
<keyword evidence="8" id="KW-0067">ATP-binding</keyword>
<dbReference type="InterPro" id="IPR040442">
    <property type="entry name" value="Pyrv_kinase-like_dom_sf"/>
</dbReference>
<dbReference type="PRINTS" id="PR01050">
    <property type="entry name" value="PYRUVTKNASE"/>
</dbReference>
<evidence type="ECO:0000256" key="8">
    <source>
        <dbReference type="ARBA" id="ARBA00022840"/>
    </source>
</evidence>
<dbReference type="GO" id="GO:0016301">
    <property type="term" value="F:kinase activity"/>
    <property type="evidence" value="ECO:0007669"/>
    <property type="project" value="UniProtKB-KW"/>
</dbReference>
<dbReference type="OrthoDB" id="9812123at2"/>
<comment type="catalytic activity">
    <reaction evidence="13">
        <text>pyruvate + ATP = phosphoenolpyruvate + ADP + H(+)</text>
        <dbReference type="Rhea" id="RHEA:18157"/>
        <dbReference type="ChEBI" id="CHEBI:15361"/>
        <dbReference type="ChEBI" id="CHEBI:15378"/>
        <dbReference type="ChEBI" id="CHEBI:30616"/>
        <dbReference type="ChEBI" id="CHEBI:58702"/>
        <dbReference type="ChEBI" id="CHEBI:456216"/>
        <dbReference type="EC" id="2.7.1.40"/>
    </reaction>
</comment>
<evidence type="ECO:0000256" key="6">
    <source>
        <dbReference type="ARBA" id="ARBA00022741"/>
    </source>
</evidence>
<dbReference type="InterPro" id="IPR036918">
    <property type="entry name" value="Pyrv_Knase_C_sf"/>
</dbReference>
<protein>
    <recommendedName>
        <fullName evidence="3 12">Pyruvate kinase</fullName>
        <ecNumber evidence="3 12">2.7.1.40</ecNumber>
    </recommendedName>
</protein>
<dbReference type="Pfam" id="PF02887">
    <property type="entry name" value="PK_C"/>
    <property type="match status" value="1"/>
</dbReference>
<keyword evidence="5" id="KW-0479">Metal-binding</keyword>
<organism evidence="16">
    <name type="scientific">Acidithiobacillus sulfuriphilus</name>
    <dbReference type="NCBI Taxonomy" id="1867749"/>
    <lineage>
        <taxon>Bacteria</taxon>
        <taxon>Pseudomonadati</taxon>
        <taxon>Pseudomonadota</taxon>
        <taxon>Acidithiobacillia</taxon>
        <taxon>Acidithiobacillales</taxon>
        <taxon>Acidithiobacillaceae</taxon>
        <taxon>Acidithiobacillus</taxon>
    </lineage>
</organism>
<evidence type="ECO:0000256" key="5">
    <source>
        <dbReference type="ARBA" id="ARBA00022723"/>
    </source>
</evidence>
<dbReference type="SUPFAM" id="SSF51621">
    <property type="entry name" value="Phosphoenolpyruvate/pyruvate domain"/>
    <property type="match status" value="1"/>
</dbReference>
<evidence type="ECO:0000256" key="12">
    <source>
        <dbReference type="NCBIfam" id="TIGR01064"/>
    </source>
</evidence>
<keyword evidence="11 16" id="KW-0670">Pyruvate</keyword>
<dbReference type="SUPFAM" id="SSF50800">
    <property type="entry name" value="PK beta-barrel domain-like"/>
    <property type="match status" value="1"/>
</dbReference>
<dbReference type="NCBIfam" id="NF004491">
    <property type="entry name" value="PRK05826.1"/>
    <property type="match status" value="1"/>
</dbReference>
<evidence type="ECO:0000256" key="2">
    <source>
        <dbReference type="ARBA" id="ARBA00008663"/>
    </source>
</evidence>
<name>A0A3M8QPU5_9PROT</name>
<keyword evidence="4 13" id="KW-0808">Transferase</keyword>
<dbReference type="Gene3D" id="3.40.1380.20">
    <property type="entry name" value="Pyruvate kinase, C-terminal domain"/>
    <property type="match status" value="1"/>
</dbReference>
<accession>A0A3M8QPU5</accession>
<keyword evidence="9 13" id="KW-0460">Magnesium</keyword>
<keyword evidence="10 13" id="KW-0324">Glycolysis</keyword>
<dbReference type="NCBIfam" id="TIGR01064">
    <property type="entry name" value="pyruv_kin"/>
    <property type="match status" value="1"/>
</dbReference>
<evidence type="ECO:0000256" key="9">
    <source>
        <dbReference type="ARBA" id="ARBA00022842"/>
    </source>
</evidence>
<evidence type="ECO:0000256" key="3">
    <source>
        <dbReference type="ARBA" id="ARBA00012142"/>
    </source>
</evidence>
<sequence>MIRLPRQHSKIVCTIGPASDAAQTLQRMLRAGMNVARLNLAHGNPDEHRARIARLRAAATATSRPLTILADLPGPKLRIGTLPRPLLLKKGDKITFAPVTRATSGIIPLELPRLARPLRRGDTVFLNDGFITVQVDQVDQAGIHGRVQVGGPLLSHKGVNLPNVMLEGSAFTGADRELLAFALEAGVDAVSVSFVETAADITHARREAQALGHDPFIVAKIERKGAWRHIDAILAASDGIMVARGDLGVEVPIEEIAVIQKRLIRKARSAGKPVITATQMLESMIHNRRPTRAEVTDVANAILDGTDCIMLSEESAMGDYPVESVQMLARIAAVTEKARSEQPLAPLEDVADSIEEVIAMDVHAAAERLRPRFIITPTESGTTARRIARFRSPTWILALSPHAATCQGLAFSYGVHPVQMEEHGQGWEAAARRWLLTHGLEQGRIILTQGPSRGHPGGTNRLEIIDLAHPMPI</sequence>
<dbReference type="InterPro" id="IPR015795">
    <property type="entry name" value="Pyrv_Knase_C"/>
</dbReference>
<dbReference type="SUPFAM" id="SSF52935">
    <property type="entry name" value="PK C-terminal domain-like"/>
    <property type="match status" value="1"/>
</dbReference>
<feature type="domain" description="Pyruvate kinase C-terminal" evidence="15">
    <location>
        <begin position="356"/>
        <end position="465"/>
    </location>
</feature>
<evidence type="ECO:0000313" key="16">
    <source>
        <dbReference type="EMBL" id="RNF58266.1"/>
    </source>
</evidence>
<dbReference type="Pfam" id="PF00224">
    <property type="entry name" value="PK"/>
    <property type="match status" value="1"/>
</dbReference>
<keyword evidence="7 13" id="KW-0418">Kinase</keyword>
<comment type="similarity">
    <text evidence="2 13">Belongs to the pyruvate kinase family.</text>
</comment>
<dbReference type="Gene3D" id="3.20.20.60">
    <property type="entry name" value="Phosphoenolpyruvate-binding domains"/>
    <property type="match status" value="1"/>
</dbReference>
<evidence type="ECO:0000256" key="10">
    <source>
        <dbReference type="ARBA" id="ARBA00023152"/>
    </source>
</evidence>
<dbReference type="InterPro" id="IPR001697">
    <property type="entry name" value="Pyr_Knase"/>
</dbReference>
<dbReference type="PANTHER" id="PTHR11817">
    <property type="entry name" value="PYRUVATE KINASE"/>
    <property type="match status" value="1"/>
</dbReference>
<dbReference type="AlphaFoldDB" id="A0A3M8QPU5"/>
<evidence type="ECO:0000256" key="4">
    <source>
        <dbReference type="ARBA" id="ARBA00022679"/>
    </source>
</evidence>
<dbReference type="RefSeq" id="WP_123105745.1">
    <property type="nucleotide sequence ID" value="NZ_CP127527.1"/>
</dbReference>
<evidence type="ECO:0000259" key="15">
    <source>
        <dbReference type="Pfam" id="PF02887"/>
    </source>
</evidence>
<comment type="pathway">
    <text evidence="1 13">Carbohydrate degradation; glycolysis; pyruvate from D-glyceraldehyde 3-phosphate: step 5/5.</text>
</comment>
<gene>
    <name evidence="16" type="primary">pyk</name>
    <name evidence="16" type="ORF">EC580_13055</name>
</gene>
<dbReference type="GO" id="GO:0000287">
    <property type="term" value="F:magnesium ion binding"/>
    <property type="evidence" value="ECO:0007669"/>
    <property type="project" value="UniProtKB-UniRule"/>
</dbReference>
<dbReference type="GO" id="GO:0030955">
    <property type="term" value="F:potassium ion binding"/>
    <property type="evidence" value="ECO:0007669"/>
    <property type="project" value="UniProtKB-UniRule"/>
</dbReference>
<dbReference type="InterPro" id="IPR011037">
    <property type="entry name" value="Pyrv_Knase-like_insert_dom_sf"/>
</dbReference>
<dbReference type="InterPro" id="IPR015806">
    <property type="entry name" value="Pyrv_Knase_insert_dom_sf"/>
</dbReference>
<dbReference type="EMBL" id="RIZI01000191">
    <property type="protein sequence ID" value="RNF58266.1"/>
    <property type="molecule type" value="Genomic_DNA"/>
</dbReference>
<dbReference type="GO" id="GO:0005524">
    <property type="term" value="F:ATP binding"/>
    <property type="evidence" value="ECO:0007669"/>
    <property type="project" value="UniProtKB-KW"/>
</dbReference>
<proteinExistence type="inferred from homology"/>
<keyword evidence="6" id="KW-0547">Nucleotide-binding</keyword>
<dbReference type="UniPathway" id="UPA00109">
    <property type="reaction ID" value="UER00188"/>
</dbReference>
<dbReference type="EC" id="2.7.1.40" evidence="3 12"/>
<dbReference type="GO" id="GO:0004743">
    <property type="term" value="F:pyruvate kinase activity"/>
    <property type="evidence" value="ECO:0007669"/>
    <property type="project" value="UniProtKB-UniRule"/>
</dbReference>
<dbReference type="InterPro" id="IPR015813">
    <property type="entry name" value="Pyrv/PenolPyrv_kinase-like_dom"/>
</dbReference>
<comment type="caution">
    <text evidence="16">The sequence shown here is derived from an EMBL/GenBank/DDBJ whole genome shotgun (WGS) entry which is preliminary data.</text>
</comment>
<evidence type="ECO:0000259" key="14">
    <source>
        <dbReference type="Pfam" id="PF00224"/>
    </source>
</evidence>
<evidence type="ECO:0000256" key="1">
    <source>
        <dbReference type="ARBA" id="ARBA00004997"/>
    </source>
</evidence>
<reference evidence="16" key="1">
    <citation type="submission" date="2018-10" db="EMBL/GenBank/DDBJ databases">
        <title>Acidithiobacillus sulfuriphilus sp. nov.: an extremely acidophilic sulfur-oxidizing chemolithotroph isolated from a neutral pH environment.</title>
        <authorList>
            <person name="Falagan C."/>
            <person name="Moya-Beltran A."/>
            <person name="Quatrini R."/>
            <person name="Johnson D.B."/>
        </authorList>
    </citation>
    <scope>NUCLEOTIDE SEQUENCE [LARGE SCALE GENOMIC DNA]</scope>
    <source>
        <strain evidence="16">CJ-2</strain>
    </source>
</reference>